<dbReference type="EMBL" id="PCUC01000091">
    <property type="protein sequence ID" value="PIQ06758.1"/>
    <property type="molecule type" value="Genomic_DNA"/>
</dbReference>
<comment type="caution">
    <text evidence="2">The sequence shown here is derived from an EMBL/GenBank/DDBJ whole genome shotgun (WGS) entry which is preliminary data.</text>
</comment>
<accession>A0A2H0FJ84</accession>
<sequence>MKDLRLEIKKIRFISLAKKENKLYIEGQKEPLLLKELPREIFNLILQLRDEAHRFAISYHRKLRKRGLLEN</sequence>
<dbReference type="GO" id="GO:0006974">
    <property type="term" value="P:DNA damage response"/>
    <property type="evidence" value="ECO:0007669"/>
    <property type="project" value="TreeGrafter"/>
</dbReference>
<name>A0A2H0FJ84_9BACT</name>
<evidence type="ECO:0000259" key="1">
    <source>
        <dbReference type="Pfam" id="PF08459"/>
    </source>
</evidence>
<dbReference type="PANTHER" id="PTHR30562:SF1">
    <property type="entry name" value="UVRABC SYSTEM PROTEIN C"/>
    <property type="match status" value="1"/>
</dbReference>
<gene>
    <name evidence="2" type="ORF">COW72_01650</name>
</gene>
<dbReference type="PANTHER" id="PTHR30562">
    <property type="entry name" value="UVRC/OXIDOREDUCTASE"/>
    <property type="match status" value="1"/>
</dbReference>
<dbReference type="InterPro" id="IPR050066">
    <property type="entry name" value="UvrABC_protein_C"/>
</dbReference>
<dbReference type="InterPro" id="IPR038476">
    <property type="entry name" value="UvrC_RNase_H_dom_sf"/>
</dbReference>
<proteinExistence type="predicted"/>
<dbReference type="Pfam" id="PF08459">
    <property type="entry name" value="UvrC_RNaseH_dom"/>
    <property type="match status" value="1"/>
</dbReference>
<dbReference type="AlphaFoldDB" id="A0A2H0FJ84"/>
<feature type="domain" description="UvrC family homology region profile" evidence="1">
    <location>
        <begin position="6"/>
        <end position="57"/>
    </location>
</feature>
<dbReference type="Gene3D" id="3.30.420.340">
    <property type="entry name" value="UvrC, RNAse H endonuclease domain"/>
    <property type="match status" value="1"/>
</dbReference>
<reference evidence="2 3" key="1">
    <citation type="submission" date="2017-09" db="EMBL/GenBank/DDBJ databases">
        <title>Depth-based differentiation of microbial function through sediment-hosted aquifers and enrichment of novel symbionts in the deep terrestrial subsurface.</title>
        <authorList>
            <person name="Probst A.J."/>
            <person name="Ladd B."/>
            <person name="Jarett J.K."/>
            <person name="Geller-Mcgrath D.E."/>
            <person name="Sieber C.M."/>
            <person name="Emerson J.B."/>
            <person name="Anantharaman K."/>
            <person name="Thomas B.C."/>
            <person name="Malmstrom R."/>
            <person name="Stieglmeier M."/>
            <person name="Klingl A."/>
            <person name="Woyke T."/>
            <person name="Ryan C.M."/>
            <person name="Banfield J.F."/>
        </authorList>
    </citation>
    <scope>NUCLEOTIDE SEQUENCE [LARGE SCALE GENOMIC DNA]</scope>
    <source>
        <strain evidence="2">CG18_big_fil_WC_8_21_14_2_50_37_10</strain>
    </source>
</reference>
<evidence type="ECO:0000313" key="2">
    <source>
        <dbReference type="EMBL" id="PIQ06758.1"/>
    </source>
</evidence>
<dbReference type="Proteomes" id="UP000230778">
    <property type="component" value="Unassembled WGS sequence"/>
</dbReference>
<evidence type="ECO:0000313" key="3">
    <source>
        <dbReference type="Proteomes" id="UP000230778"/>
    </source>
</evidence>
<dbReference type="GO" id="GO:0009381">
    <property type="term" value="F:excinuclease ABC activity"/>
    <property type="evidence" value="ECO:0007669"/>
    <property type="project" value="InterPro"/>
</dbReference>
<protein>
    <recommendedName>
        <fullName evidence="1">UvrC family homology region profile domain-containing protein</fullName>
    </recommendedName>
</protein>
<dbReference type="InterPro" id="IPR001162">
    <property type="entry name" value="UvrC_RNase_H_dom"/>
</dbReference>
<dbReference type="GO" id="GO:0009380">
    <property type="term" value="C:excinuclease repair complex"/>
    <property type="evidence" value="ECO:0007669"/>
    <property type="project" value="TreeGrafter"/>
</dbReference>
<organism evidence="2 3">
    <name type="scientific">Candidatus Nealsonbacteria bacterium CG18_big_fil_WC_8_21_14_2_50_37_10</name>
    <dbReference type="NCBI Taxonomy" id="1974717"/>
    <lineage>
        <taxon>Bacteria</taxon>
        <taxon>Candidatus Nealsoniibacteriota</taxon>
    </lineage>
</organism>